<dbReference type="GO" id="GO:0005634">
    <property type="term" value="C:nucleus"/>
    <property type="evidence" value="ECO:0007669"/>
    <property type="project" value="UniProtKB-SubCell"/>
</dbReference>
<feature type="region of interest" description="Disordered" evidence="9">
    <location>
        <begin position="200"/>
        <end position="258"/>
    </location>
</feature>
<gene>
    <name evidence="13" type="ORF">BMF94_3833</name>
</gene>
<feature type="domain" description="C2H2-type" evidence="11">
    <location>
        <begin position="713"/>
        <end position="738"/>
    </location>
</feature>
<feature type="compositionally biased region" description="Polar residues" evidence="9">
    <location>
        <begin position="35"/>
        <end position="49"/>
    </location>
</feature>
<comment type="subcellular location">
    <subcellularLocation>
        <location evidence="1">Nucleus</location>
    </subcellularLocation>
</comment>
<feature type="compositionally biased region" description="Basic and acidic residues" evidence="9">
    <location>
        <begin position="604"/>
        <end position="632"/>
    </location>
</feature>
<dbReference type="SUPFAM" id="SSF46689">
    <property type="entry name" value="Homeodomain-like"/>
    <property type="match status" value="1"/>
</dbReference>
<feature type="domain" description="HTH myb-type" evidence="12">
    <location>
        <begin position="355"/>
        <end position="404"/>
    </location>
</feature>
<dbReference type="PROSITE" id="PS51294">
    <property type="entry name" value="HTH_MYB"/>
    <property type="match status" value="1"/>
</dbReference>
<dbReference type="SUPFAM" id="SSF57667">
    <property type="entry name" value="beta-beta-alpha zinc fingers"/>
    <property type="match status" value="1"/>
</dbReference>
<dbReference type="GO" id="GO:0006357">
    <property type="term" value="P:regulation of transcription by RNA polymerase II"/>
    <property type="evidence" value="ECO:0007669"/>
    <property type="project" value="TreeGrafter"/>
</dbReference>
<feature type="region of interest" description="Disordered" evidence="9">
    <location>
        <begin position="963"/>
        <end position="1010"/>
    </location>
</feature>
<feature type="compositionally biased region" description="Low complexity" evidence="9">
    <location>
        <begin position="204"/>
        <end position="214"/>
    </location>
</feature>
<evidence type="ECO:0000256" key="1">
    <source>
        <dbReference type="ARBA" id="ARBA00004123"/>
    </source>
</evidence>
<feature type="region of interest" description="Disordered" evidence="9">
    <location>
        <begin position="409"/>
        <end position="520"/>
    </location>
</feature>
<dbReference type="OrthoDB" id="654211at2759"/>
<feature type="compositionally biased region" description="Low complexity" evidence="9">
    <location>
        <begin position="996"/>
        <end position="1010"/>
    </location>
</feature>
<dbReference type="InterPro" id="IPR036236">
    <property type="entry name" value="Znf_C2H2_sf"/>
</dbReference>
<keyword evidence="4" id="KW-0862">Zinc</keyword>
<dbReference type="Pfam" id="PF00096">
    <property type="entry name" value="zf-C2H2"/>
    <property type="match status" value="1"/>
</dbReference>
<keyword evidence="2" id="KW-0479">Metal-binding</keyword>
<dbReference type="Gene3D" id="1.10.10.60">
    <property type="entry name" value="Homeodomain-like"/>
    <property type="match status" value="1"/>
</dbReference>
<feature type="compositionally biased region" description="Low complexity" evidence="9">
    <location>
        <begin position="114"/>
        <end position="135"/>
    </location>
</feature>
<feature type="domain" description="Myb-like" evidence="10">
    <location>
        <begin position="350"/>
        <end position="400"/>
    </location>
</feature>
<feature type="region of interest" description="Disordered" evidence="9">
    <location>
        <begin position="834"/>
        <end position="867"/>
    </location>
</feature>
<evidence type="ECO:0000313" key="14">
    <source>
        <dbReference type="Proteomes" id="UP000237144"/>
    </source>
</evidence>
<dbReference type="Proteomes" id="UP000237144">
    <property type="component" value="Unassembled WGS sequence"/>
</dbReference>
<name>A0A2S5B8N9_9BASI</name>
<dbReference type="CDD" id="cd00167">
    <property type="entry name" value="SANT"/>
    <property type="match status" value="1"/>
</dbReference>
<comment type="caution">
    <text evidence="13">The sequence shown here is derived from an EMBL/GenBank/DDBJ whole genome shotgun (WGS) entry which is preliminary data.</text>
</comment>
<evidence type="ECO:0008006" key="15">
    <source>
        <dbReference type="Google" id="ProtNLM"/>
    </source>
</evidence>
<evidence type="ECO:0000256" key="6">
    <source>
        <dbReference type="ARBA" id="ARBA00023163"/>
    </source>
</evidence>
<dbReference type="PANTHER" id="PTHR46179:SF13">
    <property type="entry name" value="C2H2-TYPE DOMAIN-CONTAINING PROTEIN"/>
    <property type="match status" value="1"/>
</dbReference>
<feature type="region of interest" description="Disordered" evidence="9">
    <location>
        <begin position="1"/>
        <end position="83"/>
    </location>
</feature>
<evidence type="ECO:0000256" key="5">
    <source>
        <dbReference type="ARBA" id="ARBA00023015"/>
    </source>
</evidence>
<dbReference type="SMART" id="SM00717">
    <property type="entry name" value="SANT"/>
    <property type="match status" value="1"/>
</dbReference>
<keyword evidence="14" id="KW-1185">Reference proteome</keyword>
<dbReference type="InterPro" id="IPR009057">
    <property type="entry name" value="Homeodomain-like_sf"/>
</dbReference>
<feature type="region of interest" description="Disordered" evidence="9">
    <location>
        <begin position="915"/>
        <end position="936"/>
    </location>
</feature>
<evidence type="ECO:0000259" key="11">
    <source>
        <dbReference type="PROSITE" id="PS50157"/>
    </source>
</evidence>
<dbReference type="SMART" id="SM00355">
    <property type="entry name" value="ZnF_C2H2"/>
    <property type="match status" value="2"/>
</dbReference>
<dbReference type="CDD" id="cd22249">
    <property type="entry name" value="UDM1_RNF168_RNF169-like"/>
    <property type="match status" value="1"/>
</dbReference>
<feature type="region of interest" description="Disordered" evidence="9">
    <location>
        <begin position="582"/>
        <end position="642"/>
    </location>
</feature>
<evidence type="ECO:0000256" key="3">
    <source>
        <dbReference type="ARBA" id="ARBA00022771"/>
    </source>
</evidence>
<evidence type="ECO:0000256" key="9">
    <source>
        <dbReference type="SAM" id="MobiDB-lite"/>
    </source>
</evidence>
<proteinExistence type="predicted"/>
<dbReference type="InterPro" id="IPR001005">
    <property type="entry name" value="SANT/Myb"/>
</dbReference>
<feature type="compositionally biased region" description="Low complexity" evidence="9">
    <location>
        <begin position="231"/>
        <end position="258"/>
    </location>
</feature>
<dbReference type="PROSITE" id="PS00028">
    <property type="entry name" value="ZINC_FINGER_C2H2_1"/>
    <property type="match status" value="2"/>
</dbReference>
<dbReference type="PROSITE" id="PS50090">
    <property type="entry name" value="MYB_LIKE"/>
    <property type="match status" value="1"/>
</dbReference>
<feature type="compositionally biased region" description="Polar residues" evidence="9">
    <location>
        <begin position="481"/>
        <end position="490"/>
    </location>
</feature>
<organism evidence="13 14">
    <name type="scientific">Rhodotorula taiwanensis</name>
    <dbReference type="NCBI Taxonomy" id="741276"/>
    <lineage>
        <taxon>Eukaryota</taxon>
        <taxon>Fungi</taxon>
        <taxon>Dikarya</taxon>
        <taxon>Basidiomycota</taxon>
        <taxon>Pucciniomycotina</taxon>
        <taxon>Microbotryomycetes</taxon>
        <taxon>Sporidiobolales</taxon>
        <taxon>Sporidiobolaceae</taxon>
        <taxon>Rhodotorula</taxon>
    </lineage>
</organism>
<feature type="region of interest" description="Disordered" evidence="9">
    <location>
        <begin position="662"/>
        <end position="682"/>
    </location>
</feature>
<feature type="domain" description="C2H2-type" evidence="11">
    <location>
        <begin position="682"/>
        <end position="712"/>
    </location>
</feature>
<dbReference type="Gene3D" id="3.30.160.60">
    <property type="entry name" value="Classic Zinc Finger"/>
    <property type="match status" value="2"/>
</dbReference>
<evidence type="ECO:0000256" key="7">
    <source>
        <dbReference type="ARBA" id="ARBA00023242"/>
    </source>
</evidence>
<dbReference type="PANTHER" id="PTHR46179">
    <property type="entry name" value="ZINC FINGER PROTEIN"/>
    <property type="match status" value="1"/>
</dbReference>
<evidence type="ECO:0000256" key="8">
    <source>
        <dbReference type="PROSITE-ProRule" id="PRU00042"/>
    </source>
</evidence>
<reference evidence="13 14" key="1">
    <citation type="journal article" date="2018" name="Front. Microbiol.">
        <title>Prospects for Fungal Bioremediation of Acidic Radioactive Waste Sites: Characterization and Genome Sequence of Rhodotorula taiwanensis MD1149.</title>
        <authorList>
            <person name="Tkavc R."/>
            <person name="Matrosova V.Y."/>
            <person name="Grichenko O.E."/>
            <person name="Gostincar C."/>
            <person name="Volpe R.P."/>
            <person name="Klimenkova P."/>
            <person name="Gaidamakova E.K."/>
            <person name="Zhou C.E."/>
            <person name="Stewart B.J."/>
            <person name="Lyman M.G."/>
            <person name="Malfatti S.A."/>
            <person name="Rubinfeld B."/>
            <person name="Courtot M."/>
            <person name="Singh J."/>
            <person name="Dalgard C.L."/>
            <person name="Hamilton T."/>
            <person name="Frey K.G."/>
            <person name="Gunde-Cimerman N."/>
            <person name="Dugan L."/>
            <person name="Daly M.J."/>
        </authorList>
    </citation>
    <scope>NUCLEOTIDE SEQUENCE [LARGE SCALE GENOMIC DNA]</scope>
    <source>
        <strain evidence="13 14">MD1149</strain>
    </source>
</reference>
<dbReference type="AlphaFoldDB" id="A0A2S5B8N9"/>
<feature type="region of interest" description="Disordered" evidence="9">
    <location>
        <begin position="272"/>
        <end position="362"/>
    </location>
</feature>
<protein>
    <recommendedName>
        <fullName evidence="15">Transcription factor</fullName>
    </recommendedName>
</protein>
<keyword evidence="5" id="KW-0805">Transcription regulation</keyword>
<dbReference type="InterPro" id="IPR013087">
    <property type="entry name" value="Znf_C2H2_type"/>
</dbReference>
<dbReference type="InterPro" id="IPR017930">
    <property type="entry name" value="Myb_dom"/>
</dbReference>
<feature type="region of interest" description="Disordered" evidence="9">
    <location>
        <begin position="96"/>
        <end position="143"/>
    </location>
</feature>
<evidence type="ECO:0000313" key="13">
    <source>
        <dbReference type="EMBL" id="POY73140.1"/>
    </source>
</evidence>
<keyword evidence="7" id="KW-0539">Nucleus</keyword>
<dbReference type="GO" id="GO:0008270">
    <property type="term" value="F:zinc ion binding"/>
    <property type="evidence" value="ECO:0007669"/>
    <property type="project" value="UniProtKB-KW"/>
</dbReference>
<evidence type="ECO:0000259" key="10">
    <source>
        <dbReference type="PROSITE" id="PS50090"/>
    </source>
</evidence>
<dbReference type="STRING" id="741276.A0A2S5B8N9"/>
<accession>A0A2S5B8N9</accession>
<feature type="compositionally biased region" description="Low complexity" evidence="9">
    <location>
        <begin position="279"/>
        <end position="290"/>
    </location>
</feature>
<dbReference type="EMBL" id="PJQD01000040">
    <property type="protein sequence ID" value="POY73140.1"/>
    <property type="molecule type" value="Genomic_DNA"/>
</dbReference>
<dbReference type="InterPro" id="IPR051061">
    <property type="entry name" value="Zinc_finger_trans_reg"/>
</dbReference>
<dbReference type="PROSITE" id="PS50157">
    <property type="entry name" value="ZINC_FINGER_C2H2_2"/>
    <property type="match status" value="2"/>
</dbReference>
<evidence type="ECO:0000256" key="2">
    <source>
        <dbReference type="ARBA" id="ARBA00022723"/>
    </source>
</evidence>
<feature type="compositionally biased region" description="Basic and acidic residues" evidence="9">
    <location>
        <begin position="430"/>
        <end position="445"/>
    </location>
</feature>
<keyword evidence="3 8" id="KW-0863">Zinc-finger</keyword>
<evidence type="ECO:0000256" key="4">
    <source>
        <dbReference type="ARBA" id="ARBA00022833"/>
    </source>
</evidence>
<feature type="compositionally biased region" description="Low complexity" evidence="9">
    <location>
        <begin position="8"/>
        <end position="21"/>
    </location>
</feature>
<sequence>MHPHDIPVHSSAPSSGAVAPALQSYHALQQQQQQIAFSATPFQTGYPNGQQPQPQPQPQPYASGSANGHASVSGSGSPADAMIPQPRAQQSRYALFDLPTPPDYPRQPGGGSSSAGPAAAPAVATSSSARAVPTSMAPTTTATYQPHLSADAEAVNRMIRQAMEMTRNATGPAGLDFSSLDRVYDATMAEYAARANASSSVQPAQAQAHAQAHAQRPDPSQVHLDLIRQRGGAAAASAVPASSAAPSTSAGSTTSAPVANETMDGTLAAQAEPNGGEQAASRPAASDPPAITSGAQRAAAQVTADGASGTTQANAARKEAAGADSGSGGENDAEPAAPEQPDAPEQRVGRGPGSRQRWTPEEDQELVAYVQMDPPMTWDEIGAKLGRRATGCSMRWYKYLRDRLDAGGNLTGLQYPAPEPKKGKKNKRKGKEDAVAEENAAHEPSQHMVVGSSAGQHEDDDASDAAPRAAEQQSERHSSEVAATSRSGSEQADAAAQAAKRKTRSASPSQGAVSKGTRKASAIATGRIVDLPYIAPEQLPPALPPAQDLPGHPFPRAPGTRVHSNAGQHYLLKSALVENPPIPFQKNSVIRGRRTRTPQELEEDMKRELEEQKQKREAERKKRAEERKRAEDEMQANGQDYGLDMAGVPVGGVNLPVNLPMKQRSSGPGARGGTSKGGTTAHRCPAENCSAAFKRTEHLRRHYKAVHRGEKPFPCSVAGCAKYFSRKDNLQQHQAMVHFVRALYHFPDGTTSNDPPEPGQPATITFEAVDISRTPRGQQKLKRARGKQADDIFQAIRDATALAARSTAANAGGNAAQQALNAEAAIAGVAAALGGPSADASTPSQAGEKRMRDGDDGTGDDVAQDDGHLEKRLRFSDFGSMGTDDTSMLDPALQALTADAATVYGFPVEGFDPTPHDLFDSLPPVPSSSTTPGQAASYTTAPVASTLAAASSGNGLEIMVGSSASATRAQELATAGSSKAGPPDARREGEGSTPHSASVSGVQGAGASSA</sequence>
<keyword evidence="6" id="KW-0804">Transcription</keyword>
<evidence type="ECO:0000259" key="12">
    <source>
        <dbReference type="PROSITE" id="PS51294"/>
    </source>
</evidence>
<feature type="compositionally biased region" description="Polar residues" evidence="9">
    <location>
        <begin position="62"/>
        <end position="76"/>
    </location>
</feature>
<dbReference type="Pfam" id="PF00249">
    <property type="entry name" value="Myb_DNA-binding"/>
    <property type="match status" value="1"/>
</dbReference>